<evidence type="ECO:0000259" key="11">
    <source>
        <dbReference type="PROSITE" id="PS50112"/>
    </source>
</evidence>
<dbReference type="Gene3D" id="3.30.450.20">
    <property type="entry name" value="PAS domain"/>
    <property type="match status" value="1"/>
</dbReference>
<dbReference type="InterPro" id="IPR005467">
    <property type="entry name" value="His_kinase_dom"/>
</dbReference>
<dbReference type="InterPro" id="IPR036097">
    <property type="entry name" value="HisK_dim/P_sf"/>
</dbReference>
<dbReference type="SMART" id="SM00228">
    <property type="entry name" value="PDZ"/>
    <property type="match status" value="1"/>
</dbReference>
<dbReference type="GO" id="GO:0005524">
    <property type="term" value="F:ATP binding"/>
    <property type="evidence" value="ECO:0007669"/>
    <property type="project" value="UniProtKB-KW"/>
</dbReference>
<dbReference type="PROSITE" id="PS50109">
    <property type="entry name" value="HIS_KIN"/>
    <property type="match status" value="1"/>
</dbReference>
<dbReference type="SMART" id="SM00388">
    <property type="entry name" value="HisKA"/>
    <property type="match status" value="1"/>
</dbReference>
<dbReference type="EC" id="2.7.13.3" evidence="2"/>
<evidence type="ECO:0000256" key="1">
    <source>
        <dbReference type="ARBA" id="ARBA00000085"/>
    </source>
</evidence>
<gene>
    <name evidence="12" type="ordered locus">Acid345_3357</name>
</gene>
<dbReference type="InterPro" id="IPR036890">
    <property type="entry name" value="HATPase_C_sf"/>
</dbReference>
<dbReference type="RefSeq" id="WP_011524157.1">
    <property type="nucleotide sequence ID" value="NC_008009.1"/>
</dbReference>
<dbReference type="Gene3D" id="2.30.42.10">
    <property type="match status" value="1"/>
</dbReference>
<dbReference type="InterPro" id="IPR029016">
    <property type="entry name" value="GAF-like_dom_sf"/>
</dbReference>
<dbReference type="SUPFAM" id="SSF55874">
    <property type="entry name" value="ATPase domain of HSP90 chaperone/DNA topoisomerase II/histidine kinase"/>
    <property type="match status" value="1"/>
</dbReference>
<reference evidence="12 13" key="1">
    <citation type="journal article" date="2009" name="Appl. Environ. Microbiol.">
        <title>Three genomes from the phylum Acidobacteria provide insight into the lifestyles of these microorganisms in soils.</title>
        <authorList>
            <person name="Ward N.L."/>
            <person name="Challacombe J.F."/>
            <person name="Janssen P.H."/>
            <person name="Henrissat B."/>
            <person name="Coutinho P.M."/>
            <person name="Wu M."/>
            <person name="Xie G."/>
            <person name="Haft D.H."/>
            <person name="Sait M."/>
            <person name="Badger J."/>
            <person name="Barabote R.D."/>
            <person name="Bradley B."/>
            <person name="Brettin T.S."/>
            <person name="Brinkac L.M."/>
            <person name="Bruce D."/>
            <person name="Creasy T."/>
            <person name="Daugherty S.C."/>
            <person name="Davidsen T.M."/>
            <person name="DeBoy R.T."/>
            <person name="Detter J.C."/>
            <person name="Dodson R.J."/>
            <person name="Durkin A.S."/>
            <person name="Ganapathy A."/>
            <person name="Gwinn-Giglio M."/>
            <person name="Han C.S."/>
            <person name="Khouri H."/>
            <person name="Kiss H."/>
            <person name="Kothari S.P."/>
            <person name="Madupu R."/>
            <person name="Nelson K.E."/>
            <person name="Nelson W.C."/>
            <person name="Paulsen I."/>
            <person name="Penn K."/>
            <person name="Ren Q."/>
            <person name="Rosovitz M.J."/>
            <person name="Selengut J.D."/>
            <person name="Shrivastava S."/>
            <person name="Sullivan S.A."/>
            <person name="Tapia R."/>
            <person name="Thompson L.S."/>
            <person name="Watkins K.L."/>
            <person name="Yang Q."/>
            <person name="Yu C."/>
            <person name="Zafar N."/>
            <person name="Zhou L."/>
            <person name="Kuske C.R."/>
        </authorList>
    </citation>
    <scope>NUCLEOTIDE SEQUENCE [LARGE SCALE GENOMIC DNA]</scope>
    <source>
        <strain evidence="12 13">Ellin345</strain>
    </source>
</reference>
<dbReference type="Pfam" id="PF00989">
    <property type="entry name" value="PAS"/>
    <property type="match status" value="1"/>
</dbReference>
<dbReference type="InterPro" id="IPR004358">
    <property type="entry name" value="Sig_transdc_His_kin-like_C"/>
</dbReference>
<feature type="transmembrane region" description="Helical" evidence="9">
    <location>
        <begin position="210"/>
        <end position="233"/>
    </location>
</feature>
<feature type="domain" description="Histidine kinase" evidence="10">
    <location>
        <begin position="752"/>
        <end position="965"/>
    </location>
</feature>
<dbReference type="Pfam" id="PF13492">
    <property type="entry name" value="GAF_3"/>
    <property type="match status" value="1"/>
</dbReference>
<dbReference type="Gene3D" id="1.10.287.130">
    <property type="match status" value="1"/>
</dbReference>
<dbReference type="Pfam" id="PF00512">
    <property type="entry name" value="HisKA"/>
    <property type="match status" value="1"/>
</dbReference>
<feature type="transmembrane region" description="Helical" evidence="9">
    <location>
        <begin position="378"/>
        <end position="397"/>
    </location>
</feature>
<feature type="transmembrane region" description="Helical" evidence="9">
    <location>
        <begin position="347"/>
        <end position="366"/>
    </location>
</feature>
<keyword evidence="6 12" id="KW-0418">Kinase</keyword>
<evidence type="ECO:0000256" key="9">
    <source>
        <dbReference type="SAM" id="Phobius"/>
    </source>
</evidence>
<dbReference type="InterPro" id="IPR000014">
    <property type="entry name" value="PAS"/>
</dbReference>
<keyword evidence="4 12" id="KW-0808">Transferase</keyword>
<dbReference type="PANTHER" id="PTHR43065:SF42">
    <property type="entry name" value="TWO-COMPONENT SENSOR PPRA"/>
    <property type="match status" value="1"/>
</dbReference>
<keyword evidence="13" id="KW-1185">Reference proteome</keyword>
<dbReference type="NCBIfam" id="TIGR00229">
    <property type="entry name" value="sensory_box"/>
    <property type="match status" value="1"/>
</dbReference>
<dbReference type="eggNOG" id="COG4191">
    <property type="taxonomic scope" value="Bacteria"/>
</dbReference>
<dbReference type="CDD" id="cd00130">
    <property type="entry name" value="PAS"/>
    <property type="match status" value="1"/>
</dbReference>
<dbReference type="SMART" id="SM00065">
    <property type="entry name" value="GAF"/>
    <property type="match status" value="1"/>
</dbReference>
<dbReference type="AlphaFoldDB" id="Q1IL92"/>
<dbReference type="InterPro" id="IPR003594">
    <property type="entry name" value="HATPase_dom"/>
</dbReference>
<accession>Q1IL92</accession>
<dbReference type="Gene3D" id="3.30.565.10">
    <property type="entry name" value="Histidine kinase-like ATPase, C-terminal domain"/>
    <property type="match status" value="1"/>
</dbReference>
<dbReference type="Pfam" id="PF17820">
    <property type="entry name" value="PDZ_6"/>
    <property type="match status" value="1"/>
</dbReference>
<feature type="transmembrane region" description="Helical" evidence="9">
    <location>
        <begin position="284"/>
        <end position="303"/>
    </location>
</feature>
<dbReference type="Proteomes" id="UP000002432">
    <property type="component" value="Chromosome"/>
</dbReference>
<feature type="transmembrane region" description="Helical" evidence="9">
    <location>
        <begin position="181"/>
        <end position="198"/>
    </location>
</feature>
<dbReference type="HOGENOM" id="CLU_303450_0_0_0"/>
<dbReference type="EMBL" id="CP000360">
    <property type="protein sequence ID" value="ABF42358.1"/>
    <property type="molecule type" value="Genomic_DNA"/>
</dbReference>
<feature type="transmembrane region" description="Helical" evidence="9">
    <location>
        <begin position="245"/>
        <end position="264"/>
    </location>
</feature>
<dbReference type="InterPro" id="IPR031621">
    <property type="entry name" value="HisKA_7TM"/>
</dbReference>
<feature type="transmembrane region" description="Helical" evidence="9">
    <location>
        <begin position="37"/>
        <end position="57"/>
    </location>
</feature>
<dbReference type="SMART" id="SM00387">
    <property type="entry name" value="HATPase_c"/>
    <property type="match status" value="1"/>
</dbReference>
<organism evidence="12 13">
    <name type="scientific">Koribacter versatilis (strain Ellin345)</name>
    <dbReference type="NCBI Taxonomy" id="204669"/>
    <lineage>
        <taxon>Bacteria</taxon>
        <taxon>Pseudomonadati</taxon>
        <taxon>Acidobacteriota</taxon>
        <taxon>Terriglobia</taxon>
        <taxon>Terriglobales</taxon>
        <taxon>Candidatus Korobacteraceae</taxon>
        <taxon>Candidatus Korobacter</taxon>
    </lineage>
</organism>
<dbReference type="EnsemblBacteria" id="ABF42358">
    <property type="protein sequence ID" value="ABF42358"/>
    <property type="gene ID" value="Acid345_3357"/>
</dbReference>
<evidence type="ECO:0000256" key="3">
    <source>
        <dbReference type="ARBA" id="ARBA00022553"/>
    </source>
</evidence>
<keyword evidence="9" id="KW-1133">Transmembrane helix</keyword>
<evidence type="ECO:0000256" key="8">
    <source>
        <dbReference type="ARBA" id="ARBA00023012"/>
    </source>
</evidence>
<dbReference type="STRING" id="204669.Acid345_3357"/>
<keyword evidence="3" id="KW-0597">Phosphoprotein</keyword>
<evidence type="ECO:0000313" key="12">
    <source>
        <dbReference type="EMBL" id="ABF42358.1"/>
    </source>
</evidence>
<dbReference type="SUPFAM" id="SSF55781">
    <property type="entry name" value="GAF domain-like"/>
    <property type="match status" value="1"/>
</dbReference>
<evidence type="ECO:0000256" key="7">
    <source>
        <dbReference type="ARBA" id="ARBA00022840"/>
    </source>
</evidence>
<keyword evidence="9" id="KW-0472">Membrane</keyword>
<sequence>MQSEMAVDLHMDSPEITVLPTSSGKGRNRPMLKENQVRFVAAVVALLTATAIVFSFINFQKEREFETPTDGVWWVESGGHLKAEKVEADGPGEKAGIKQGDVLIAINGVDITRKAVQVRQIYRTGSWSKATFSLTRSNVPIEVPVILTPADRSLNGGLRLIALIYLGIGIYVLFRRWTAPKATHFYLFCLASFVYYSFHFTGKLNQFDWIIYWSNVTAWLLQPALFLHFALTFPETKDVVKRHKWLVPAVYAVPAALLSLHIVALNFLRPSEVLRWNLDRGQMLYLAVYFVAATVVLWQTYANAASPILRQQMKWVTRGTFMAIAPFTIFYVIPYLRGSLPTAAMKISVLSLIFLPLTFGYAIFRYRLMDVDLIFKRGMAYTLAAGTITGIYFMAIGGASEMFHKNFPSAGPAGLMAAIVVTALLFDPFKNWIQDKLDKFFYRKRYDYRKTLIEFGRDLNSETDLDKMLASIVDRLSRTLLVDRIAVFVHDEQSRWVLAKSCGISQTTGLDMSFMNEERPDMAAAGHLFFDNTSQAVRENPGARETIRRLDLNYYLPCTVMGRTIAMVGLGKTTEGDFLSSEDVELLETLAGYIGIALQNARLYQSLAEKITEYERLKEFNENIVESVSVGVLAVDLEDKIESWNAQMEVMYALPRAEALGKRLSDVFPLNFVEEFYRVRQVPGINNLYKFRMGTPAGDTRICNIAIAPLVTRDFNVIGRIIILDDMTDRVELESQLAQAEKLSSIGLLAAGVAHEVNTPLAVISSYAQMLSKQLQGDERRSALLEKITTQTFRASEIVNNLLNFSRTGSSEFAEVDINKVVSDTLALLEHQLKTSRVKVENHLAPTLPKIYGNTGKLQQVFLNLFLNAKDAMPSGGTLSITTRNGRAVEVEVCDTGSGIAPEHIQRIYDPFFTTKKSPRQGHSGGTGLGLAVTYGIIQEHAGKIRVDSRPGEGTQFTMEFPMVRKAVNA</sequence>
<dbReference type="PANTHER" id="PTHR43065">
    <property type="entry name" value="SENSOR HISTIDINE KINASE"/>
    <property type="match status" value="1"/>
</dbReference>
<dbReference type="InterPro" id="IPR003661">
    <property type="entry name" value="HisK_dim/P_dom"/>
</dbReference>
<dbReference type="InterPro" id="IPR001478">
    <property type="entry name" value="PDZ"/>
</dbReference>
<dbReference type="GO" id="GO:0006355">
    <property type="term" value="P:regulation of DNA-templated transcription"/>
    <property type="evidence" value="ECO:0007669"/>
    <property type="project" value="InterPro"/>
</dbReference>
<dbReference type="PROSITE" id="PS50112">
    <property type="entry name" value="PAS"/>
    <property type="match status" value="1"/>
</dbReference>
<keyword evidence="8" id="KW-0902">Two-component regulatory system</keyword>
<evidence type="ECO:0000313" key="13">
    <source>
        <dbReference type="Proteomes" id="UP000002432"/>
    </source>
</evidence>
<evidence type="ECO:0000256" key="6">
    <source>
        <dbReference type="ARBA" id="ARBA00022777"/>
    </source>
</evidence>
<evidence type="ECO:0000256" key="2">
    <source>
        <dbReference type="ARBA" id="ARBA00012438"/>
    </source>
</evidence>
<dbReference type="Gene3D" id="3.30.450.40">
    <property type="match status" value="1"/>
</dbReference>
<dbReference type="SUPFAM" id="SSF47384">
    <property type="entry name" value="Homodimeric domain of signal transducing histidine kinase"/>
    <property type="match status" value="1"/>
</dbReference>
<dbReference type="GO" id="GO:0000155">
    <property type="term" value="F:phosphorelay sensor kinase activity"/>
    <property type="evidence" value="ECO:0007669"/>
    <property type="project" value="InterPro"/>
</dbReference>
<name>Q1IL92_KORVE</name>
<dbReference type="InterPro" id="IPR036034">
    <property type="entry name" value="PDZ_sf"/>
</dbReference>
<dbReference type="Pfam" id="PF02518">
    <property type="entry name" value="HATPase_c"/>
    <property type="match status" value="1"/>
</dbReference>
<protein>
    <recommendedName>
        <fullName evidence="2">histidine kinase</fullName>
        <ecNumber evidence="2">2.7.13.3</ecNumber>
    </recommendedName>
</protein>
<dbReference type="SUPFAM" id="SSF50156">
    <property type="entry name" value="PDZ domain-like"/>
    <property type="match status" value="1"/>
</dbReference>
<dbReference type="SMART" id="SM00091">
    <property type="entry name" value="PAS"/>
    <property type="match status" value="1"/>
</dbReference>
<feature type="transmembrane region" description="Helical" evidence="9">
    <location>
        <begin position="156"/>
        <end position="174"/>
    </location>
</feature>
<evidence type="ECO:0000259" key="10">
    <source>
        <dbReference type="PROSITE" id="PS50109"/>
    </source>
</evidence>
<feature type="transmembrane region" description="Helical" evidence="9">
    <location>
        <begin position="315"/>
        <end position="335"/>
    </location>
</feature>
<evidence type="ECO:0000256" key="5">
    <source>
        <dbReference type="ARBA" id="ARBA00022741"/>
    </source>
</evidence>
<dbReference type="Pfam" id="PF16927">
    <property type="entry name" value="HisKA_7TM"/>
    <property type="match status" value="1"/>
</dbReference>
<keyword evidence="5" id="KW-0547">Nucleotide-binding</keyword>
<dbReference type="KEGG" id="aba:Acid345_3357"/>
<dbReference type="SUPFAM" id="SSF55785">
    <property type="entry name" value="PYP-like sensor domain (PAS domain)"/>
    <property type="match status" value="1"/>
</dbReference>
<dbReference type="InterPro" id="IPR035965">
    <property type="entry name" value="PAS-like_dom_sf"/>
</dbReference>
<dbReference type="CDD" id="cd00082">
    <property type="entry name" value="HisKA"/>
    <property type="match status" value="1"/>
</dbReference>
<proteinExistence type="predicted"/>
<evidence type="ECO:0000256" key="4">
    <source>
        <dbReference type="ARBA" id="ARBA00022679"/>
    </source>
</evidence>
<feature type="domain" description="PAS" evidence="11">
    <location>
        <begin position="617"/>
        <end position="662"/>
    </location>
</feature>
<dbReference type="InterPro" id="IPR003018">
    <property type="entry name" value="GAF"/>
</dbReference>
<keyword evidence="9" id="KW-0812">Transmembrane</keyword>
<keyword evidence="7" id="KW-0067">ATP-binding</keyword>
<dbReference type="InterPro" id="IPR013767">
    <property type="entry name" value="PAS_fold"/>
</dbReference>
<dbReference type="InterPro" id="IPR041489">
    <property type="entry name" value="PDZ_6"/>
</dbReference>
<dbReference type="PRINTS" id="PR00344">
    <property type="entry name" value="BCTRLSENSOR"/>
</dbReference>
<comment type="catalytic activity">
    <reaction evidence="1">
        <text>ATP + protein L-histidine = ADP + protein N-phospho-L-histidine.</text>
        <dbReference type="EC" id="2.7.13.3"/>
    </reaction>
</comment>